<dbReference type="InterPro" id="IPR024996">
    <property type="entry name" value="RNaseH_pPIWI_RE"/>
</dbReference>
<feature type="compositionally biased region" description="Acidic residues" evidence="1">
    <location>
        <begin position="935"/>
        <end position="949"/>
    </location>
</feature>
<feature type="domain" description="pPIWI-RE RNaseH" evidence="2">
    <location>
        <begin position="629"/>
        <end position="913"/>
    </location>
</feature>
<dbReference type="Pfam" id="PF13111">
    <property type="entry name" value="pPIWI_RE_X"/>
    <property type="match status" value="1"/>
</dbReference>
<evidence type="ECO:0000256" key="1">
    <source>
        <dbReference type="SAM" id="MobiDB-lite"/>
    </source>
</evidence>
<accession>A0ABW6VN01</accession>
<dbReference type="Pfam" id="PF13032">
    <property type="entry name" value="RNaseH_pPIWI_RE"/>
    <property type="match status" value="1"/>
</dbReference>
<evidence type="ECO:0000259" key="2">
    <source>
        <dbReference type="Pfam" id="PF13032"/>
    </source>
</evidence>
<dbReference type="EMBL" id="JBIAZM010000002">
    <property type="protein sequence ID" value="MFF5198930.1"/>
    <property type="molecule type" value="Genomic_DNA"/>
</dbReference>
<feature type="domain" description="pPIWI-RE module N-terminal" evidence="3">
    <location>
        <begin position="16"/>
        <end position="436"/>
    </location>
</feature>
<keyword evidence="6" id="KW-1185">Reference proteome</keyword>
<evidence type="ECO:0000259" key="3">
    <source>
        <dbReference type="Pfam" id="PF13111"/>
    </source>
</evidence>
<dbReference type="InterPro" id="IPR025085">
    <property type="entry name" value="pPIWI_RE_X"/>
</dbReference>
<evidence type="ECO:0000313" key="6">
    <source>
        <dbReference type="Proteomes" id="UP001602287"/>
    </source>
</evidence>
<organism evidence="5 6">
    <name type="scientific">Micromonospora parva</name>
    <dbReference type="NCBI Taxonomy" id="1464048"/>
    <lineage>
        <taxon>Bacteria</taxon>
        <taxon>Bacillati</taxon>
        <taxon>Actinomycetota</taxon>
        <taxon>Actinomycetes</taxon>
        <taxon>Micromonosporales</taxon>
        <taxon>Micromonosporaceae</taxon>
        <taxon>Micromonospora</taxon>
    </lineage>
</organism>
<dbReference type="RefSeq" id="WP_051708700.1">
    <property type="nucleotide sequence ID" value="NZ_JBIAZM010000002.1"/>
</dbReference>
<gene>
    <name evidence="5" type="ORF">ACFY3B_04900</name>
</gene>
<dbReference type="Proteomes" id="UP001602287">
    <property type="component" value="Unassembled WGS sequence"/>
</dbReference>
<evidence type="ECO:0000313" key="5">
    <source>
        <dbReference type="EMBL" id="MFF5198930.1"/>
    </source>
</evidence>
<feature type="compositionally biased region" description="Acidic residues" evidence="1">
    <location>
        <begin position="914"/>
        <end position="925"/>
    </location>
</feature>
<feature type="region of interest" description="Disordered" evidence="1">
    <location>
        <begin position="912"/>
        <end position="949"/>
    </location>
</feature>
<dbReference type="Pfam" id="PF18157">
    <property type="entry name" value="MID_pPIWI_RE"/>
    <property type="match status" value="1"/>
</dbReference>
<feature type="domain" description="Prokaryotic pPIWI-RE MID" evidence="4">
    <location>
        <begin position="486"/>
        <end position="616"/>
    </location>
</feature>
<evidence type="ECO:0000259" key="4">
    <source>
        <dbReference type="Pfam" id="PF18157"/>
    </source>
</evidence>
<dbReference type="InterPro" id="IPR040496">
    <property type="entry name" value="MID_pPIWI_RE"/>
</dbReference>
<proteinExistence type="predicted"/>
<protein>
    <submittedName>
        <fullName evidence="5">PPIWI_RE module domain-containing protein</fullName>
    </submittedName>
</protein>
<sequence>MVYDRQQPAVLLPRMPMHTTFQTLAFPDEWRERIAGLHAANYPDRTLSPTRRIPIRRLNALLRVAAPDLISAATYTSVRDGDPWLYAKTACPPPVLRTLFNAWLYDLARRDIAKPLVVPTIKALDAADLQWRPEKIDLLECTTSDGGTAVPKARLYTLLTDAIAWQIAQHSARDPYTHEGGQLKFRQVAANPSADGAELVSWPPLTYQAKGKNPRTWLYSAYLRIALRTVPFDPRPRLHVNVGVRRWTSNAVRPKGLNAASVYLLSANPFAAGASVPDKFAVARVQWNPRIDALSWVNSGPEQMLSRLNIIAKLPDAAELGRQSDLWLPERDGVTAAVVYHTTMQGSHDVGTGIMPAERRRLLAWVEGVVAPHFELAEPLHKVPGIKRAGTTFTKLTPIPRSNSGKLPEADYEAKLAQARATRRSETAANARLRRQRLAEVTGTEGLTVALLDQPSRTMRTLLLDTVEELLDLPPRTTADTDTWTWNVDGFTLTVRARVLSNLGGPLGSGSTPRKGAQHDAAVTTRRDQVAAALTTWGREQGGAADAALVVLEGREKFRRRTTDPKFAIRLGCADAGAVSQFISPEKDGEDATAEHRAEATWLDLFRQVGMRFVPEARGLDIPDGLNQIAFWIVKRRRDDTNTRKLFIPVAVLIRPGNPCVMGRAKGMPGWVPYPQLLKHLAGYHEPDMPRTEQEQIAAVAAFVRSTLNALRADHTLVVVDAQNIRNRLPSMQNTHLEAERIQFADGVSQPVATYGERMRLVRIGGNDRMETPQAWAAQPDSTGISSGLWYDAQHLDLDTTRVFYSTVEKPVTHNKIGVELAKLTPHHTKIEPKLDASDEQEVKERDHFNPGSAAWNPELLQFTVVAKPEDETSLLWAAFLHQQRSCFDDYTSALGVPLILHLATLTTRYALPTEDDEADDEDEGSPQAPADPEAAAEADDEDDLDLEL</sequence>
<comment type="caution">
    <text evidence="5">The sequence shown here is derived from an EMBL/GenBank/DDBJ whole genome shotgun (WGS) entry which is preliminary data.</text>
</comment>
<reference evidence="5 6" key="1">
    <citation type="submission" date="2024-10" db="EMBL/GenBank/DDBJ databases">
        <title>The Natural Products Discovery Center: Release of the First 8490 Sequenced Strains for Exploring Actinobacteria Biosynthetic Diversity.</title>
        <authorList>
            <person name="Kalkreuter E."/>
            <person name="Kautsar S.A."/>
            <person name="Yang D."/>
            <person name="Bader C.D."/>
            <person name="Teijaro C.N."/>
            <person name="Fluegel L."/>
            <person name="Davis C.M."/>
            <person name="Simpson J.R."/>
            <person name="Lauterbach L."/>
            <person name="Steele A.D."/>
            <person name="Gui C."/>
            <person name="Meng S."/>
            <person name="Li G."/>
            <person name="Viehrig K."/>
            <person name="Ye F."/>
            <person name="Su P."/>
            <person name="Kiefer A.F."/>
            <person name="Nichols A."/>
            <person name="Cepeda A.J."/>
            <person name="Yan W."/>
            <person name="Fan B."/>
            <person name="Jiang Y."/>
            <person name="Adhikari A."/>
            <person name="Zheng C.-J."/>
            <person name="Schuster L."/>
            <person name="Cowan T.M."/>
            <person name="Smanski M.J."/>
            <person name="Chevrette M.G."/>
            <person name="De Carvalho L.P.S."/>
            <person name="Shen B."/>
        </authorList>
    </citation>
    <scope>NUCLEOTIDE SEQUENCE [LARGE SCALE GENOMIC DNA]</scope>
    <source>
        <strain evidence="5 6">NPDC000140</strain>
    </source>
</reference>
<name>A0ABW6VN01_9ACTN</name>